<sequence>MALSLLFALPLLKPFATADFTTPNICSPRTESSCEQIEVPHSAIPTHQLSMTGTGQCMTTSFDCKSFFADPGVQSSAANLCRVVVYEEPEVQGAVNAVSIKTKNSECISASGRSVRLDRTLQSDGSAAPRYVQSMCPNATSWDVSLKGALTMTSTISATGGPDAPSNRTTVIPATITAAEQPPKALLTFRGGILGDVYDQNPSFAALIALSAAFSRSYKDDASAAVYGAYIVMEDMIPL</sequence>
<dbReference type="InParanoid" id="F9WWR2"/>
<keyword evidence="1" id="KW-0732">Signal</keyword>
<organism evidence="2 3">
    <name type="scientific">Zymoseptoria tritici (strain CBS 115943 / IPO323)</name>
    <name type="common">Speckled leaf blotch fungus</name>
    <name type="synonym">Septoria tritici</name>
    <dbReference type="NCBI Taxonomy" id="336722"/>
    <lineage>
        <taxon>Eukaryota</taxon>
        <taxon>Fungi</taxon>
        <taxon>Dikarya</taxon>
        <taxon>Ascomycota</taxon>
        <taxon>Pezizomycotina</taxon>
        <taxon>Dothideomycetes</taxon>
        <taxon>Dothideomycetidae</taxon>
        <taxon>Mycosphaerellales</taxon>
        <taxon>Mycosphaerellaceae</taxon>
        <taxon>Zymoseptoria</taxon>
    </lineage>
</organism>
<keyword evidence="3" id="KW-1185">Reference proteome</keyword>
<evidence type="ECO:0000313" key="3">
    <source>
        <dbReference type="Proteomes" id="UP000008062"/>
    </source>
</evidence>
<dbReference type="GeneID" id="13399112"/>
<dbReference type="EMBL" id="CM001196">
    <property type="protein sequence ID" value="EGP91469.1"/>
    <property type="molecule type" value="Genomic_DNA"/>
</dbReference>
<gene>
    <name evidence="2" type="ORF">MYCGRDRAFT_89737</name>
</gene>
<evidence type="ECO:0000313" key="2">
    <source>
        <dbReference type="EMBL" id="EGP91469.1"/>
    </source>
</evidence>
<evidence type="ECO:0000256" key="1">
    <source>
        <dbReference type="SAM" id="SignalP"/>
    </source>
</evidence>
<reference evidence="2 3" key="1">
    <citation type="journal article" date="2011" name="PLoS Genet.">
        <title>Finished genome of the fungal wheat pathogen Mycosphaerella graminicola reveals dispensome structure, chromosome plasticity, and stealth pathogenesis.</title>
        <authorList>
            <person name="Goodwin S.B."/>
            <person name="Ben M'barek S."/>
            <person name="Dhillon B."/>
            <person name="Wittenberg A.H.J."/>
            <person name="Crane C.F."/>
            <person name="Hane J.K."/>
            <person name="Foster A.J."/>
            <person name="Van der Lee T.A.J."/>
            <person name="Grimwood J."/>
            <person name="Aerts A."/>
            <person name="Antoniw J."/>
            <person name="Bailey A."/>
            <person name="Bluhm B."/>
            <person name="Bowler J."/>
            <person name="Bristow J."/>
            <person name="van der Burgt A."/>
            <person name="Canto-Canche B."/>
            <person name="Churchill A.C.L."/>
            <person name="Conde-Ferraez L."/>
            <person name="Cools H.J."/>
            <person name="Coutinho P.M."/>
            <person name="Csukai M."/>
            <person name="Dehal P."/>
            <person name="De Wit P."/>
            <person name="Donzelli B."/>
            <person name="van de Geest H.C."/>
            <person name="van Ham R.C.H.J."/>
            <person name="Hammond-Kosack K.E."/>
            <person name="Henrissat B."/>
            <person name="Kilian A."/>
            <person name="Kobayashi A.K."/>
            <person name="Koopmann E."/>
            <person name="Kourmpetis Y."/>
            <person name="Kuzniar A."/>
            <person name="Lindquist E."/>
            <person name="Lombard V."/>
            <person name="Maliepaard C."/>
            <person name="Martins N."/>
            <person name="Mehrabi R."/>
            <person name="Nap J.P.H."/>
            <person name="Ponomarenko A."/>
            <person name="Rudd J.J."/>
            <person name="Salamov A."/>
            <person name="Schmutz J."/>
            <person name="Schouten H.J."/>
            <person name="Shapiro H."/>
            <person name="Stergiopoulos I."/>
            <person name="Torriani S.F.F."/>
            <person name="Tu H."/>
            <person name="de Vries R.P."/>
            <person name="Waalwijk C."/>
            <person name="Ware S.B."/>
            <person name="Wiebenga A."/>
            <person name="Zwiers L.-H."/>
            <person name="Oliver R.P."/>
            <person name="Grigoriev I.V."/>
            <person name="Kema G.H.J."/>
        </authorList>
    </citation>
    <scope>NUCLEOTIDE SEQUENCE [LARGE SCALE GENOMIC DNA]</scope>
    <source>
        <strain evidence="3">CBS 115943 / IPO323</strain>
    </source>
</reference>
<dbReference type="VEuPathDB" id="FungiDB:ZTRI_1.1389"/>
<feature type="chain" id="PRO_5003391083" evidence="1">
    <location>
        <begin position="19"/>
        <end position="239"/>
    </location>
</feature>
<dbReference type="KEGG" id="ztr:MYCGRDRAFT_89737"/>
<name>F9WWR2_ZYMTI</name>
<accession>F9WWR2</accession>
<protein>
    <submittedName>
        <fullName evidence="2">Uncharacterized protein</fullName>
    </submittedName>
</protein>
<feature type="signal peptide" evidence="1">
    <location>
        <begin position="1"/>
        <end position="18"/>
    </location>
</feature>
<dbReference type="AlphaFoldDB" id="F9WWR2"/>
<dbReference type="HOGENOM" id="CLU_1161939_0_0_1"/>
<proteinExistence type="predicted"/>
<dbReference type="RefSeq" id="XP_003856493.1">
    <property type="nucleotide sequence ID" value="XM_003856445.1"/>
</dbReference>
<dbReference type="Proteomes" id="UP000008062">
    <property type="component" value="Chromosome 1"/>
</dbReference>